<accession>A0A9X2U2G4</accession>
<name>A0A9X2U2G4_9BACT</name>
<gene>
    <name evidence="1" type="ORF">GGP82_001936</name>
</gene>
<reference evidence="1" key="1">
    <citation type="submission" date="2022-08" db="EMBL/GenBank/DDBJ databases">
        <title>Genomic Encyclopedia of Type Strains, Phase V (KMG-V): Genome sequencing to study the core and pangenomes of soil and plant-associated prokaryotes.</title>
        <authorList>
            <person name="Whitman W."/>
        </authorList>
    </citation>
    <scope>NUCLEOTIDE SEQUENCE</scope>
    <source>
        <strain evidence="1">SP2016B</strain>
    </source>
</reference>
<evidence type="ECO:0000313" key="2">
    <source>
        <dbReference type="Proteomes" id="UP001155034"/>
    </source>
</evidence>
<dbReference type="EMBL" id="JANTYZ010000004">
    <property type="protein sequence ID" value="MCS3865382.1"/>
    <property type="molecule type" value="Genomic_DNA"/>
</dbReference>
<organism evidence="1 2">
    <name type="scientific">Salinibacter ruber</name>
    <dbReference type="NCBI Taxonomy" id="146919"/>
    <lineage>
        <taxon>Bacteria</taxon>
        <taxon>Pseudomonadati</taxon>
        <taxon>Rhodothermota</taxon>
        <taxon>Rhodothermia</taxon>
        <taxon>Rhodothermales</taxon>
        <taxon>Salinibacteraceae</taxon>
        <taxon>Salinibacter</taxon>
    </lineage>
</organism>
<comment type="caution">
    <text evidence="1">The sequence shown here is derived from an EMBL/GenBank/DDBJ whole genome shotgun (WGS) entry which is preliminary data.</text>
</comment>
<proteinExistence type="predicted"/>
<evidence type="ECO:0000313" key="1">
    <source>
        <dbReference type="EMBL" id="MCS3865382.1"/>
    </source>
</evidence>
<dbReference type="Proteomes" id="UP001155034">
    <property type="component" value="Unassembled WGS sequence"/>
</dbReference>
<dbReference type="AlphaFoldDB" id="A0A9X2U2G4"/>
<protein>
    <submittedName>
        <fullName evidence="1">Uncharacterized protein</fullName>
    </submittedName>
</protein>
<sequence>MVDVEKSTTPFLFTRDDGAPTRFLCVQKQIVSDDPRVHCKGAVMCFASVPDRRVTP</sequence>